<evidence type="ECO:0000256" key="7">
    <source>
        <dbReference type="RuleBase" id="RU367016"/>
    </source>
</evidence>
<proteinExistence type="inferred from homology"/>
<dbReference type="PANTHER" id="PTHR30353:SF15">
    <property type="entry name" value="INNER MEMBRANE PROTEIN YABI"/>
    <property type="match status" value="1"/>
</dbReference>
<dbReference type="EMBL" id="QFPN01000002">
    <property type="protein sequence ID" value="PZQ17740.1"/>
    <property type="molecule type" value="Genomic_DNA"/>
</dbReference>
<feature type="transmembrane region" description="Helical" evidence="7">
    <location>
        <begin position="61"/>
        <end position="82"/>
    </location>
</feature>
<dbReference type="InterPro" id="IPR032818">
    <property type="entry name" value="DedA-like"/>
</dbReference>
<evidence type="ECO:0000256" key="1">
    <source>
        <dbReference type="ARBA" id="ARBA00004651"/>
    </source>
</evidence>
<feature type="transmembrane region" description="Helical" evidence="7">
    <location>
        <begin position="113"/>
        <end position="131"/>
    </location>
</feature>
<dbReference type="GO" id="GO:0005886">
    <property type="term" value="C:plasma membrane"/>
    <property type="evidence" value="ECO:0007669"/>
    <property type="project" value="UniProtKB-SubCell"/>
</dbReference>
<accession>A0A2W5MVP8</accession>
<feature type="transmembrane region" description="Helical" evidence="7">
    <location>
        <begin position="143"/>
        <end position="168"/>
    </location>
</feature>
<dbReference type="Pfam" id="PF09335">
    <property type="entry name" value="VTT_dom"/>
    <property type="match status" value="1"/>
</dbReference>
<evidence type="ECO:0000256" key="5">
    <source>
        <dbReference type="ARBA" id="ARBA00022989"/>
    </source>
</evidence>
<evidence type="ECO:0000259" key="8">
    <source>
        <dbReference type="Pfam" id="PF09335"/>
    </source>
</evidence>
<comment type="similarity">
    <text evidence="2 7">Belongs to the DedA family.</text>
</comment>
<dbReference type="InterPro" id="IPR032816">
    <property type="entry name" value="VTT_dom"/>
</dbReference>
<evidence type="ECO:0000256" key="6">
    <source>
        <dbReference type="ARBA" id="ARBA00023136"/>
    </source>
</evidence>
<gene>
    <name evidence="9" type="ORF">DI565_03080</name>
</gene>
<comment type="subcellular location">
    <subcellularLocation>
        <location evidence="1 7">Cell membrane</location>
        <topology evidence="1 7">Multi-pass membrane protein</topology>
    </subcellularLocation>
</comment>
<reference evidence="9 10" key="1">
    <citation type="submission" date="2017-08" db="EMBL/GenBank/DDBJ databases">
        <title>Infants hospitalized years apart are colonized by the same room-sourced microbial strains.</title>
        <authorList>
            <person name="Brooks B."/>
            <person name="Olm M.R."/>
            <person name="Firek B.A."/>
            <person name="Baker R."/>
            <person name="Thomas B.C."/>
            <person name="Morowitz M.J."/>
            <person name="Banfield J.F."/>
        </authorList>
    </citation>
    <scope>NUCLEOTIDE SEQUENCE [LARGE SCALE GENOMIC DNA]</scope>
    <source>
        <strain evidence="9">S2_005_003_R2_43</strain>
    </source>
</reference>
<organism evidence="9 10">
    <name type="scientific">Ancylobacter novellus</name>
    <name type="common">Thiobacillus novellus</name>
    <dbReference type="NCBI Taxonomy" id="921"/>
    <lineage>
        <taxon>Bacteria</taxon>
        <taxon>Pseudomonadati</taxon>
        <taxon>Pseudomonadota</taxon>
        <taxon>Alphaproteobacteria</taxon>
        <taxon>Hyphomicrobiales</taxon>
        <taxon>Xanthobacteraceae</taxon>
        <taxon>Ancylobacter</taxon>
    </lineage>
</organism>
<keyword evidence="6 7" id="KW-0472">Membrane</keyword>
<evidence type="ECO:0000256" key="4">
    <source>
        <dbReference type="ARBA" id="ARBA00022692"/>
    </source>
</evidence>
<sequence length="174" mass="19141">MTFDSVIQTALDFVREHEAWAPVIVFVLALLESIVGLSLAVPSTPIFVGVGALIGASNIAFWPIFAGVALGGFVGDWISYWLGRHFKEPVLNCKAVRDRPQIIERTEAIVRKWGMAAVFVCRFISPIRSFVPFVAGMFQMPFWLFQIANASSAVVWAYVLLAPGAALLRHYGIA</sequence>
<keyword evidence="4 7" id="KW-0812">Transmembrane</keyword>
<dbReference type="AlphaFoldDB" id="A0A2W5MVP8"/>
<protein>
    <submittedName>
        <fullName evidence="9">DedA family protein</fullName>
    </submittedName>
</protein>
<feature type="domain" description="VTT" evidence="8">
    <location>
        <begin position="41"/>
        <end position="165"/>
    </location>
</feature>
<dbReference type="Proteomes" id="UP000249577">
    <property type="component" value="Unassembled WGS sequence"/>
</dbReference>
<keyword evidence="5 7" id="KW-1133">Transmembrane helix</keyword>
<evidence type="ECO:0000256" key="2">
    <source>
        <dbReference type="ARBA" id="ARBA00010792"/>
    </source>
</evidence>
<name>A0A2W5MVP8_ANCNO</name>
<feature type="transmembrane region" description="Helical" evidence="7">
    <location>
        <begin position="20"/>
        <end position="41"/>
    </location>
</feature>
<keyword evidence="3 7" id="KW-1003">Cell membrane</keyword>
<evidence type="ECO:0000313" key="9">
    <source>
        <dbReference type="EMBL" id="PZQ17740.1"/>
    </source>
</evidence>
<dbReference type="PANTHER" id="PTHR30353">
    <property type="entry name" value="INNER MEMBRANE PROTEIN DEDA-RELATED"/>
    <property type="match status" value="1"/>
</dbReference>
<evidence type="ECO:0000313" key="10">
    <source>
        <dbReference type="Proteomes" id="UP000249577"/>
    </source>
</evidence>
<comment type="caution">
    <text evidence="9">The sequence shown here is derived from an EMBL/GenBank/DDBJ whole genome shotgun (WGS) entry which is preliminary data.</text>
</comment>
<evidence type="ECO:0000256" key="3">
    <source>
        <dbReference type="ARBA" id="ARBA00022475"/>
    </source>
</evidence>